<dbReference type="PANTHER" id="PTHR37543">
    <property type="entry name" value="CCCH ZINC FINGER DNA BINDING PROTEIN (AFU_ORTHOLOGUE AFUA_5G12760)"/>
    <property type="match status" value="1"/>
</dbReference>
<feature type="domain" description="Tandem CCCH zinc finger" evidence="4">
    <location>
        <begin position="444"/>
        <end position="487"/>
    </location>
</feature>
<dbReference type="PANTHER" id="PTHR37543:SF1">
    <property type="entry name" value="CCCH ZINC FINGER DNA BINDING PROTEIN (AFU_ORTHOLOGUE AFUA_5G12760)"/>
    <property type="match status" value="1"/>
</dbReference>
<evidence type="ECO:0000259" key="3">
    <source>
        <dbReference type="Pfam" id="PF25542"/>
    </source>
</evidence>
<feature type="domain" description="DUF7923" evidence="2">
    <location>
        <begin position="71"/>
        <end position="189"/>
    </location>
</feature>
<keyword evidence="6" id="KW-1185">Reference proteome</keyword>
<name>A0A0D2IT81_9EURO</name>
<evidence type="ECO:0000313" key="5">
    <source>
        <dbReference type="EMBL" id="KIX06386.1"/>
    </source>
</evidence>
<dbReference type="RefSeq" id="XP_013273522.1">
    <property type="nucleotide sequence ID" value="XM_013418068.1"/>
</dbReference>
<dbReference type="Pfam" id="PF25540">
    <property type="entry name" value="DUF7923"/>
    <property type="match status" value="2"/>
</dbReference>
<protein>
    <submittedName>
        <fullName evidence="5">Rhinocladiella mackenziei CBS 650.93 unplaced genomic scaffold supercont1.3, whole genome shotgun sequence</fullName>
    </submittedName>
</protein>
<dbReference type="InterPro" id="IPR000571">
    <property type="entry name" value="Znf_CCCH"/>
</dbReference>
<dbReference type="GeneID" id="25292433"/>
<feature type="compositionally biased region" description="Low complexity" evidence="1">
    <location>
        <begin position="356"/>
        <end position="371"/>
    </location>
</feature>
<organism evidence="5 6">
    <name type="scientific">Rhinocladiella mackenziei CBS 650.93</name>
    <dbReference type="NCBI Taxonomy" id="1442369"/>
    <lineage>
        <taxon>Eukaryota</taxon>
        <taxon>Fungi</taxon>
        <taxon>Dikarya</taxon>
        <taxon>Ascomycota</taxon>
        <taxon>Pezizomycotina</taxon>
        <taxon>Eurotiomycetes</taxon>
        <taxon>Chaetothyriomycetidae</taxon>
        <taxon>Chaetothyriales</taxon>
        <taxon>Herpotrichiellaceae</taxon>
        <taxon>Rhinocladiella</taxon>
    </lineage>
</organism>
<feature type="domain" description="C3H1-type" evidence="3">
    <location>
        <begin position="408"/>
        <end position="437"/>
    </location>
</feature>
<evidence type="ECO:0000313" key="6">
    <source>
        <dbReference type="Proteomes" id="UP000053617"/>
    </source>
</evidence>
<reference evidence="5 6" key="1">
    <citation type="submission" date="2015-01" db="EMBL/GenBank/DDBJ databases">
        <title>The Genome Sequence of Rhinocladiella mackenzie CBS 650.93.</title>
        <authorList>
            <consortium name="The Broad Institute Genomics Platform"/>
            <person name="Cuomo C."/>
            <person name="de Hoog S."/>
            <person name="Gorbushina A."/>
            <person name="Stielow B."/>
            <person name="Teixiera M."/>
            <person name="Abouelleil A."/>
            <person name="Chapman S.B."/>
            <person name="Priest M."/>
            <person name="Young S.K."/>
            <person name="Wortman J."/>
            <person name="Nusbaum C."/>
            <person name="Birren B."/>
        </authorList>
    </citation>
    <scope>NUCLEOTIDE SEQUENCE [LARGE SCALE GENOMIC DNA]</scope>
    <source>
        <strain evidence="5 6">CBS 650.93</strain>
    </source>
</reference>
<dbReference type="InterPro" id="IPR057683">
    <property type="entry name" value="DUF7923"/>
</dbReference>
<dbReference type="Proteomes" id="UP000053617">
    <property type="component" value="Unassembled WGS sequence"/>
</dbReference>
<dbReference type="Pfam" id="PF25543">
    <property type="entry name" value="zf-CCCH_tandem"/>
    <property type="match status" value="1"/>
</dbReference>
<evidence type="ECO:0000259" key="2">
    <source>
        <dbReference type="Pfam" id="PF25540"/>
    </source>
</evidence>
<accession>A0A0D2IT81</accession>
<evidence type="ECO:0000256" key="1">
    <source>
        <dbReference type="SAM" id="MobiDB-lite"/>
    </source>
</evidence>
<proteinExistence type="predicted"/>
<feature type="domain" description="DUF7923" evidence="2">
    <location>
        <begin position="208"/>
        <end position="277"/>
    </location>
</feature>
<dbReference type="Pfam" id="PF25542">
    <property type="entry name" value="zf-CCCH_12"/>
    <property type="match status" value="1"/>
</dbReference>
<evidence type="ECO:0000259" key="4">
    <source>
        <dbReference type="Pfam" id="PF25543"/>
    </source>
</evidence>
<dbReference type="VEuPathDB" id="FungiDB:Z518_04362"/>
<dbReference type="STRING" id="1442369.A0A0D2IT81"/>
<dbReference type="OrthoDB" id="2270193at2759"/>
<dbReference type="InterPro" id="IPR057654">
    <property type="entry name" value="Znf-CCCH_tandem"/>
</dbReference>
<gene>
    <name evidence="5" type="ORF">Z518_04362</name>
</gene>
<feature type="compositionally biased region" description="Pro residues" evidence="1">
    <location>
        <begin position="346"/>
        <end position="355"/>
    </location>
</feature>
<feature type="region of interest" description="Disordered" evidence="1">
    <location>
        <begin position="326"/>
        <end position="383"/>
    </location>
</feature>
<sequence length="508" mass="56598">MAGLLNSRDLQQCLQSYRAFDEARQSELENLAQMCLRLHTERVTLQSDLDDERDIRRTWKRRAEDAEAVIQRKFVVVLVDGNGYIFQKPFFQALATSGGSRAANYLYAEVINNLKASDGPPAIPPDCDVLVNVYATRAVLAPTLAAAGYLSHPSQIDTFFGSFSQSHSLFQFIDCGPGEKRVDAKLRGIVDPAPRLLVPPLLTMSLDTFRFYAYNAQCQRIFLACSHEDGYIAELDKYRHDEMVMPKVILIHAAQTDTTARAYAGLPFKFTRFDTVFETAPLDMTCKVEPVYTPPVYDGTTRGSSPMDYHAGKDFTPAAIMSNCSSHSGPPEMVPLVPGTSNTNTPPRPNSPTPPAKAAKPKPAVAGPLPAVNGTSEAKTGIAINRHGQRIDLKIREPTGAELDKFERRISHRKLCNEHHLRDNCESYNCKYDHDPIDAVMKNTLRYKARSIPCTQGWKCRRQDCFYGHQCPWGNSKCGNPKCAFIKTGLHDIKDLEIARFVPAQPVT</sequence>
<dbReference type="HOGENOM" id="CLU_031811_0_1_1"/>
<dbReference type="EMBL" id="KN847477">
    <property type="protein sequence ID" value="KIX06386.1"/>
    <property type="molecule type" value="Genomic_DNA"/>
</dbReference>
<dbReference type="AlphaFoldDB" id="A0A0D2IT81"/>